<dbReference type="EMBL" id="CAMXCT030002646">
    <property type="protein sequence ID" value="CAL4786825.1"/>
    <property type="molecule type" value="Genomic_DNA"/>
</dbReference>
<evidence type="ECO:0000256" key="3">
    <source>
        <dbReference type="ARBA" id="ARBA00022692"/>
    </source>
</evidence>
<dbReference type="GO" id="GO:0016020">
    <property type="term" value="C:membrane"/>
    <property type="evidence" value="ECO:0007669"/>
    <property type="project" value="UniProtKB-SubCell"/>
</dbReference>
<keyword evidence="9" id="KW-1185">Reference proteome</keyword>
<organism evidence="7">
    <name type="scientific">Cladocopium goreaui</name>
    <dbReference type="NCBI Taxonomy" id="2562237"/>
    <lineage>
        <taxon>Eukaryota</taxon>
        <taxon>Sar</taxon>
        <taxon>Alveolata</taxon>
        <taxon>Dinophyceae</taxon>
        <taxon>Suessiales</taxon>
        <taxon>Symbiodiniaceae</taxon>
        <taxon>Cladocopium</taxon>
    </lineage>
</organism>
<keyword evidence="3 6" id="KW-0812">Transmembrane</keyword>
<evidence type="ECO:0000256" key="4">
    <source>
        <dbReference type="ARBA" id="ARBA00022989"/>
    </source>
</evidence>
<feature type="transmembrane region" description="Helical" evidence="6">
    <location>
        <begin position="453"/>
        <end position="483"/>
    </location>
</feature>
<dbReference type="Proteomes" id="UP001152797">
    <property type="component" value="Unassembled WGS sequence"/>
</dbReference>
<name>A0A9P1G4A7_9DINO</name>
<evidence type="ECO:0000313" key="7">
    <source>
        <dbReference type="EMBL" id="CAI3999513.1"/>
    </source>
</evidence>
<feature type="transmembrane region" description="Helical" evidence="6">
    <location>
        <begin position="19"/>
        <end position="37"/>
    </location>
</feature>
<sequence length="561" mass="63170">PKIKLVASMVRMEEFQRNFAFVAFLLVVCFGIFVYLTRNLRDTITPLCWAAFFAVPSTLLISYIDRLINREPDSVHFSVTAWQITLDAPDRSATERNALFLRKVNAPCSKHCSMLLRLFRLEPLVPSCCRRRVRIAELQHEDSTGVATIIIIMPTRKLTAAWFGFFPSRDETPTIGSSRFENNMDGSTASLVEGWAYYACQKEDEEGGTLDSLELYLDAAEQYPAVLSRFFVAFIQMGVNSFRANLQDYSKGVMEFLDLIKPIFPQKIWEDIQKKAADFLQTQLPEMTAQIVSSLESLSFQALMFFVYLFFWIFEPLPISSPVAEVFKSYLLLKTIVCLLFALLLALQCKIWSLFFVQALRSLNGGSDERSDSGTVLTFLLNFIPEIGAIASAILTVPAILFDGHLPRDQRLENLLWLVIFGTSIKIFTGNVVEVQMYASLGGQFMRMHPVVIIALIMLFSALLGVTGMFLAVPTMAAVKYYLVSTDMPKQFKHPLLVFIEGDATAPHKNYVEQQRLIEHHFGTPGTHQAKDGETMAVARFALMQAQPMYLAWAQAGPGAP</sequence>
<keyword evidence="8" id="KW-0808">Transferase</keyword>
<keyword evidence="8" id="KW-0723">Serine/threonine-protein kinase</keyword>
<evidence type="ECO:0000256" key="6">
    <source>
        <dbReference type="SAM" id="Phobius"/>
    </source>
</evidence>
<gene>
    <name evidence="7" type="ORF">C1SCF055_LOCUS25705</name>
</gene>
<evidence type="ECO:0000256" key="1">
    <source>
        <dbReference type="ARBA" id="ARBA00004141"/>
    </source>
</evidence>
<feature type="transmembrane region" description="Helical" evidence="6">
    <location>
        <begin position="44"/>
        <end position="64"/>
    </location>
</feature>
<protein>
    <submittedName>
        <fullName evidence="8">Non-specific serine/threonine protein kinase</fullName>
    </submittedName>
</protein>
<keyword evidence="5 6" id="KW-0472">Membrane</keyword>
<feature type="transmembrane region" description="Helical" evidence="6">
    <location>
        <begin position="414"/>
        <end position="433"/>
    </location>
</feature>
<reference evidence="8 9" key="2">
    <citation type="submission" date="2024-05" db="EMBL/GenBank/DDBJ databases">
        <authorList>
            <person name="Chen Y."/>
            <person name="Shah S."/>
            <person name="Dougan E. K."/>
            <person name="Thang M."/>
            <person name="Chan C."/>
        </authorList>
    </citation>
    <scope>NUCLEOTIDE SEQUENCE [LARGE SCALE GENOMIC DNA]</scope>
</reference>
<comment type="subcellular location">
    <subcellularLocation>
        <location evidence="1">Membrane</location>
        <topology evidence="1">Multi-pass membrane protein</topology>
    </subcellularLocation>
</comment>
<keyword evidence="4 6" id="KW-1133">Transmembrane helix</keyword>
<evidence type="ECO:0000313" key="9">
    <source>
        <dbReference type="Proteomes" id="UP001152797"/>
    </source>
</evidence>
<dbReference type="Pfam" id="PF01594">
    <property type="entry name" value="AI-2E_transport"/>
    <property type="match status" value="1"/>
</dbReference>
<feature type="non-terminal residue" evidence="7">
    <location>
        <position position="561"/>
    </location>
</feature>
<proteinExistence type="inferred from homology"/>
<feature type="transmembrane region" description="Helical" evidence="6">
    <location>
        <begin position="331"/>
        <end position="356"/>
    </location>
</feature>
<dbReference type="AlphaFoldDB" id="A0A9P1G4A7"/>
<dbReference type="OrthoDB" id="433112at2759"/>
<feature type="transmembrane region" description="Helical" evidence="6">
    <location>
        <begin position="376"/>
        <end position="402"/>
    </location>
</feature>
<evidence type="ECO:0000313" key="8">
    <source>
        <dbReference type="EMBL" id="CAL4786825.1"/>
    </source>
</evidence>
<accession>A0A9P1G4A7</accession>
<comment type="similarity">
    <text evidence="2">Belongs to the autoinducer-2 exporter (AI-2E) (TC 2.A.86) family.</text>
</comment>
<reference evidence="7" key="1">
    <citation type="submission" date="2022-10" db="EMBL/GenBank/DDBJ databases">
        <authorList>
            <person name="Chen Y."/>
            <person name="Dougan E. K."/>
            <person name="Chan C."/>
            <person name="Rhodes N."/>
            <person name="Thang M."/>
        </authorList>
    </citation>
    <scope>NUCLEOTIDE SEQUENCE</scope>
</reference>
<dbReference type="GO" id="GO:0004674">
    <property type="term" value="F:protein serine/threonine kinase activity"/>
    <property type="evidence" value="ECO:0007669"/>
    <property type="project" value="UniProtKB-KW"/>
</dbReference>
<evidence type="ECO:0000256" key="2">
    <source>
        <dbReference type="ARBA" id="ARBA00009773"/>
    </source>
</evidence>
<keyword evidence="8" id="KW-0418">Kinase</keyword>
<feature type="transmembrane region" description="Helical" evidence="6">
    <location>
        <begin position="298"/>
        <end position="319"/>
    </location>
</feature>
<dbReference type="InterPro" id="IPR002549">
    <property type="entry name" value="AI-2E-like"/>
</dbReference>
<feature type="non-terminal residue" evidence="7">
    <location>
        <position position="1"/>
    </location>
</feature>
<dbReference type="EMBL" id="CAMXCT010002646">
    <property type="protein sequence ID" value="CAI3999513.1"/>
    <property type="molecule type" value="Genomic_DNA"/>
</dbReference>
<comment type="caution">
    <text evidence="7">The sequence shown here is derived from an EMBL/GenBank/DDBJ whole genome shotgun (WGS) entry which is preliminary data.</text>
</comment>
<dbReference type="EMBL" id="CAMXCT020002646">
    <property type="protein sequence ID" value="CAL1152888.1"/>
    <property type="molecule type" value="Genomic_DNA"/>
</dbReference>
<evidence type="ECO:0000256" key="5">
    <source>
        <dbReference type="ARBA" id="ARBA00023136"/>
    </source>
</evidence>